<dbReference type="EMBL" id="REGN01003889">
    <property type="protein sequence ID" value="RNA20244.1"/>
    <property type="molecule type" value="Genomic_DNA"/>
</dbReference>
<name>A0A3M7RA07_BRAPC</name>
<dbReference type="AlphaFoldDB" id="A0A3M7RA07"/>
<accession>A0A3M7RA07</accession>
<comment type="caution">
    <text evidence="1">The sequence shown here is derived from an EMBL/GenBank/DDBJ whole genome shotgun (WGS) entry which is preliminary data.</text>
</comment>
<sequence>MSIKKIFLIRKLKINKLNNYLHNNLNTLTHREAKLNTLKLSYFFYIRQNQKMNLYLRQKLFYAEFKFYLAMKMIFSLSKKNKIIIKLKIIKMLNI</sequence>
<proteinExistence type="predicted"/>
<reference evidence="1 2" key="1">
    <citation type="journal article" date="2018" name="Sci. Rep.">
        <title>Genomic signatures of local adaptation to the degree of environmental predictability in rotifers.</title>
        <authorList>
            <person name="Franch-Gras L."/>
            <person name="Hahn C."/>
            <person name="Garcia-Roger E.M."/>
            <person name="Carmona M.J."/>
            <person name="Serra M."/>
            <person name="Gomez A."/>
        </authorList>
    </citation>
    <scope>NUCLEOTIDE SEQUENCE [LARGE SCALE GENOMIC DNA]</scope>
    <source>
        <strain evidence="1">HYR1</strain>
    </source>
</reference>
<gene>
    <name evidence="1" type="ORF">BpHYR1_054044</name>
</gene>
<dbReference type="Proteomes" id="UP000276133">
    <property type="component" value="Unassembled WGS sequence"/>
</dbReference>
<keyword evidence="2" id="KW-1185">Reference proteome</keyword>
<organism evidence="1 2">
    <name type="scientific">Brachionus plicatilis</name>
    <name type="common">Marine rotifer</name>
    <name type="synonym">Brachionus muelleri</name>
    <dbReference type="NCBI Taxonomy" id="10195"/>
    <lineage>
        <taxon>Eukaryota</taxon>
        <taxon>Metazoa</taxon>
        <taxon>Spiralia</taxon>
        <taxon>Gnathifera</taxon>
        <taxon>Rotifera</taxon>
        <taxon>Eurotatoria</taxon>
        <taxon>Monogononta</taxon>
        <taxon>Pseudotrocha</taxon>
        <taxon>Ploima</taxon>
        <taxon>Brachionidae</taxon>
        <taxon>Brachionus</taxon>
    </lineage>
</organism>
<evidence type="ECO:0000313" key="2">
    <source>
        <dbReference type="Proteomes" id="UP000276133"/>
    </source>
</evidence>
<evidence type="ECO:0000313" key="1">
    <source>
        <dbReference type="EMBL" id="RNA20244.1"/>
    </source>
</evidence>
<protein>
    <submittedName>
        <fullName evidence="1">Uncharacterized protein</fullName>
    </submittedName>
</protein>